<protein>
    <recommendedName>
        <fullName evidence="1">ATP-dependent RNA helicase Ski2/MTR4 C-terminal domain-containing protein</fullName>
    </recommendedName>
</protein>
<dbReference type="Proteomes" id="UP000541444">
    <property type="component" value="Unassembled WGS sequence"/>
</dbReference>
<name>A0A7J7N9X2_9MAGN</name>
<evidence type="ECO:0000313" key="3">
    <source>
        <dbReference type="Proteomes" id="UP000541444"/>
    </source>
</evidence>
<dbReference type="Pfam" id="PF08148">
    <property type="entry name" value="DSHCT"/>
    <property type="match status" value="1"/>
</dbReference>
<dbReference type="EMBL" id="JACGCM010000963">
    <property type="protein sequence ID" value="KAF6163824.1"/>
    <property type="molecule type" value="Genomic_DNA"/>
</dbReference>
<keyword evidence="3" id="KW-1185">Reference proteome</keyword>
<accession>A0A7J7N9X2</accession>
<dbReference type="InterPro" id="IPR012961">
    <property type="entry name" value="Ski2/MTR4_C"/>
</dbReference>
<evidence type="ECO:0000313" key="2">
    <source>
        <dbReference type="EMBL" id="KAF6163824.1"/>
    </source>
</evidence>
<dbReference type="Gene3D" id="1.10.3380.30">
    <property type="match status" value="1"/>
</dbReference>
<dbReference type="OrthoDB" id="64767at2759"/>
<evidence type="ECO:0000259" key="1">
    <source>
        <dbReference type="Pfam" id="PF08148"/>
    </source>
</evidence>
<sequence>MDVIYCWSKGARFAEVIEMTDIFEGSIIRLSRRLDEFLNQEKRKRFKEMRKKQVLPYTSSRKGYARLENDMEKIEELKGSSGPNSSTPSFKDNILSKLFRPEQGGCVRELGFGVTPSSLEIISQNKGRVAELEEELTAVKEK</sequence>
<feature type="domain" description="ATP-dependent RNA helicase Ski2/MTR4 C-terminal" evidence="1">
    <location>
        <begin position="1"/>
        <end position="40"/>
    </location>
</feature>
<organism evidence="2 3">
    <name type="scientific">Kingdonia uniflora</name>
    <dbReference type="NCBI Taxonomy" id="39325"/>
    <lineage>
        <taxon>Eukaryota</taxon>
        <taxon>Viridiplantae</taxon>
        <taxon>Streptophyta</taxon>
        <taxon>Embryophyta</taxon>
        <taxon>Tracheophyta</taxon>
        <taxon>Spermatophyta</taxon>
        <taxon>Magnoliopsida</taxon>
        <taxon>Ranunculales</taxon>
        <taxon>Circaeasteraceae</taxon>
        <taxon>Kingdonia</taxon>
    </lineage>
</organism>
<gene>
    <name evidence="2" type="ORF">GIB67_016164</name>
</gene>
<dbReference type="AlphaFoldDB" id="A0A7J7N9X2"/>
<reference evidence="2 3" key="1">
    <citation type="journal article" date="2020" name="IScience">
        <title>Genome Sequencing of the Endangered Kingdonia uniflora (Circaeasteraceae, Ranunculales) Reveals Potential Mechanisms of Evolutionary Specialization.</title>
        <authorList>
            <person name="Sun Y."/>
            <person name="Deng T."/>
            <person name="Zhang A."/>
            <person name="Moore M.J."/>
            <person name="Landis J.B."/>
            <person name="Lin N."/>
            <person name="Zhang H."/>
            <person name="Zhang X."/>
            <person name="Huang J."/>
            <person name="Zhang X."/>
            <person name="Sun H."/>
            <person name="Wang H."/>
        </authorList>
    </citation>
    <scope>NUCLEOTIDE SEQUENCE [LARGE SCALE GENOMIC DNA]</scope>
    <source>
        <strain evidence="2">TB1705</strain>
        <tissue evidence="2">Leaf</tissue>
    </source>
</reference>
<proteinExistence type="predicted"/>
<comment type="caution">
    <text evidence="2">The sequence shown here is derived from an EMBL/GenBank/DDBJ whole genome shotgun (WGS) entry which is preliminary data.</text>
</comment>